<reference evidence="2 3" key="1">
    <citation type="submission" date="2017-01" db="EMBL/GenBank/DDBJ databases">
        <authorList>
            <person name="Mah S.A."/>
            <person name="Swanson W.J."/>
            <person name="Moy G.W."/>
            <person name="Vacquier V.D."/>
        </authorList>
    </citation>
    <scope>NUCLEOTIDE SEQUENCE [LARGE SCALE GENOMIC DNA]</scope>
    <source>
        <strain evidence="2 3">DSM 7027</strain>
    </source>
</reference>
<evidence type="ECO:0000259" key="1">
    <source>
        <dbReference type="Pfam" id="PF01323"/>
    </source>
</evidence>
<dbReference type="CDD" id="cd03024">
    <property type="entry name" value="DsbA_FrnE"/>
    <property type="match status" value="1"/>
</dbReference>
<keyword evidence="3" id="KW-1185">Reference proteome</keyword>
<gene>
    <name evidence="2" type="ORF">SAMN05421647_101245</name>
</gene>
<proteinExistence type="predicted"/>
<evidence type="ECO:0000313" key="3">
    <source>
        <dbReference type="Proteomes" id="UP000186895"/>
    </source>
</evidence>
<keyword evidence="2" id="KW-0413">Isomerase</keyword>
<protein>
    <submittedName>
        <fullName evidence="2">Predicted dithiol-disulfide isomerase, DsbA family</fullName>
    </submittedName>
</protein>
<name>A0A1N6NDU5_9GAMM</name>
<evidence type="ECO:0000313" key="2">
    <source>
        <dbReference type="EMBL" id="SIP90221.1"/>
    </source>
</evidence>
<dbReference type="Proteomes" id="UP000186895">
    <property type="component" value="Unassembled WGS sequence"/>
</dbReference>
<organism evidence="2 3">
    <name type="scientific">Marinobacterium stanieri</name>
    <dbReference type="NCBI Taxonomy" id="49186"/>
    <lineage>
        <taxon>Bacteria</taxon>
        <taxon>Pseudomonadati</taxon>
        <taxon>Pseudomonadota</taxon>
        <taxon>Gammaproteobacteria</taxon>
        <taxon>Oceanospirillales</taxon>
        <taxon>Oceanospirillaceae</taxon>
        <taxon>Marinobacterium</taxon>
    </lineage>
</organism>
<dbReference type="PANTHER" id="PTHR13887">
    <property type="entry name" value="GLUTATHIONE S-TRANSFERASE KAPPA"/>
    <property type="match status" value="1"/>
</dbReference>
<dbReference type="EMBL" id="FTMN01000001">
    <property type="protein sequence ID" value="SIP90221.1"/>
    <property type="molecule type" value="Genomic_DNA"/>
</dbReference>
<dbReference type="PANTHER" id="PTHR13887:SF41">
    <property type="entry name" value="THIOREDOXIN SUPERFAMILY PROTEIN"/>
    <property type="match status" value="1"/>
</dbReference>
<dbReference type="GO" id="GO:0016491">
    <property type="term" value="F:oxidoreductase activity"/>
    <property type="evidence" value="ECO:0007669"/>
    <property type="project" value="InterPro"/>
</dbReference>
<dbReference type="SUPFAM" id="SSF52833">
    <property type="entry name" value="Thioredoxin-like"/>
    <property type="match status" value="1"/>
</dbReference>
<dbReference type="Gene3D" id="3.40.30.10">
    <property type="entry name" value="Glutaredoxin"/>
    <property type="match status" value="1"/>
</dbReference>
<dbReference type="STRING" id="49186.SAMN05421647_101245"/>
<dbReference type="RefSeq" id="WP_076460190.1">
    <property type="nucleotide sequence ID" value="NZ_FTMN01000001.1"/>
</dbReference>
<dbReference type="AlphaFoldDB" id="A0A1N6NDU5"/>
<sequence length="219" mass="24626">MTQSLTIDFVSDVACPWCAVGLNSLLQALEQLSDEVSASIRFRPFELAPDMPETGERILPHLSRKYGISEEQVKQNQEQIRLRGAELGFVFDFRADSMKWNTFAAHQLLHWAGEQGAEYQLALKQALLEAYFSHNRNPSDIEVLVELAAKAGLDSVVARELLQDQRYAEVVRAEEQQWVELGVSSVPTVVFNQRYAVSGGQPVESFVAAMRDVLAQEER</sequence>
<dbReference type="GO" id="GO:0016853">
    <property type="term" value="F:isomerase activity"/>
    <property type="evidence" value="ECO:0007669"/>
    <property type="project" value="UniProtKB-KW"/>
</dbReference>
<accession>A0A1N6NDU5</accession>
<dbReference type="InterPro" id="IPR001853">
    <property type="entry name" value="DSBA-like_thioredoxin_dom"/>
</dbReference>
<feature type="domain" description="DSBA-like thioredoxin" evidence="1">
    <location>
        <begin position="6"/>
        <end position="210"/>
    </location>
</feature>
<dbReference type="Pfam" id="PF01323">
    <property type="entry name" value="DSBA"/>
    <property type="match status" value="1"/>
</dbReference>
<dbReference type="InterPro" id="IPR036249">
    <property type="entry name" value="Thioredoxin-like_sf"/>
</dbReference>
<dbReference type="eggNOG" id="COG2761">
    <property type="taxonomic scope" value="Bacteria"/>
</dbReference>